<protein>
    <submittedName>
        <fullName evidence="4">Uncharacterized protein</fullName>
    </submittedName>
</protein>
<evidence type="ECO:0000313" key="4">
    <source>
        <dbReference type="EMBL" id="KAK7298356.1"/>
    </source>
</evidence>
<dbReference type="Proteomes" id="UP001367508">
    <property type="component" value="Unassembled WGS sequence"/>
</dbReference>
<evidence type="ECO:0000256" key="2">
    <source>
        <dbReference type="SAM" id="SignalP"/>
    </source>
</evidence>
<dbReference type="AlphaFoldDB" id="A0AAN9PH74"/>
<feature type="region of interest" description="Disordered" evidence="1">
    <location>
        <begin position="65"/>
        <end position="91"/>
    </location>
</feature>
<keyword evidence="5" id="KW-1185">Reference proteome</keyword>
<organism evidence="4 5">
    <name type="scientific">Canavalia gladiata</name>
    <name type="common">Sword bean</name>
    <name type="synonym">Dolichos gladiatus</name>
    <dbReference type="NCBI Taxonomy" id="3824"/>
    <lineage>
        <taxon>Eukaryota</taxon>
        <taxon>Viridiplantae</taxon>
        <taxon>Streptophyta</taxon>
        <taxon>Embryophyta</taxon>
        <taxon>Tracheophyta</taxon>
        <taxon>Spermatophyta</taxon>
        <taxon>Magnoliopsida</taxon>
        <taxon>eudicotyledons</taxon>
        <taxon>Gunneridae</taxon>
        <taxon>Pentapetalae</taxon>
        <taxon>rosids</taxon>
        <taxon>fabids</taxon>
        <taxon>Fabales</taxon>
        <taxon>Fabaceae</taxon>
        <taxon>Papilionoideae</taxon>
        <taxon>50 kb inversion clade</taxon>
        <taxon>NPAAA clade</taxon>
        <taxon>indigoferoid/millettioid clade</taxon>
        <taxon>Phaseoleae</taxon>
        <taxon>Canavalia</taxon>
    </lineage>
</organism>
<dbReference type="EMBL" id="JAYMYQ010000031">
    <property type="protein sequence ID" value="KAK7298204.1"/>
    <property type="molecule type" value="Genomic_DNA"/>
</dbReference>
<comment type="caution">
    <text evidence="4">The sequence shown here is derived from an EMBL/GenBank/DDBJ whole genome shotgun (WGS) entry which is preliminary data.</text>
</comment>
<sequence>MKLVLGLRAFFLTLPAREGPAPLQTEEKSENSVLERLYLLGEESLASRDQTDALTLAAAKGSESRVSSRISVKEENIRDLGPSGPATSTSTTISFEPGKITLYIRYLKLEDSSSYLMIFYLSSGQERSDRGDGRGEEVSTIAMTGKQTGKTRKERPLFRGNMR</sequence>
<gene>
    <name evidence="4" type="ORF">VNO77_46814</name>
    <name evidence="3" type="ORF">VNO77_47115</name>
</gene>
<evidence type="ECO:0000313" key="5">
    <source>
        <dbReference type="Proteomes" id="UP001367508"/>
    </source>
</evidence>
<feature type="chain" id="PRO_5044711307" evidence="2">
    <location>
        <begin position="17"/>
        <end position="163"/>
    </location>
</feature>
<proteinExistence type="predicted"/>
<feature type="region of interest" description="Disordered" evidence="1">
    <location>
        <begin position="125"/>
        <end position="163"/>
    </location>
</feature>
<feature type="compositionally biased region" description="Basic and acidic residues" evidence="1">
    <location>
        <begin position="126"/>
        <end position="137"/>
    </location>
</feature>
<dbReference type="EMBL" id="JAYMYQ010000028">
    <property type="protein sequence ID" value="KAK7298356.1"/>
    <property type="molecule type" value="Genomic_DNA"/>
</dbReference>
<name>A0AAN9PH74_CANGL</name>
<feature type="signal peptide" evidence="2">
    <location>
        <begin position="1"/>
        <end position="16"/>
    </location>
</feature>
<keyword evidence="2" id="KW-0732">Signal</keyword>
<evidence type="ECO:0000256" key="1">
    <source>
        <dbReference type="SAM" id="MobiDB-lite"/>
    </source>
</evidence>
<reference evidence="4 5" key="1">
    <citation type="submission" date="2024-01" db="EMBL/GenBank/DDBJ databases">
        <title>The genomes of 5 underutilized Papilionoideae crops provide insights into root nodulation and disease resistanc.</title>
        <authorList>
            <person name="Jiang F."/>
        </authorList>
    </citation>
    <scope>NUCLEOTIDE SEQUENCE [LARGE SCALE GENOMIC DNA]</scope>
    <source>
        <strain evidence="4">LVBAO_FW01</strain>
        <tissue evidence="4">Leaves</tissue>
    </source>
</reference>
<accession>A0AAN9PH74</accession>
<evidence type="ECO:0000313" key="3">
    <source>
        <dbReference type="EMBL" id="KAK7298204.1"/>
    </source>
</evidence>